<name>A0AAN9UAM1_9PEZI</name>
<organism evidence="2 3">
    <name type="scientific">Diatrype stigma</name>
    <dbReference type="NCBI Taxonomy" id="117547"/>
    <lineage>
        <taxon>Eukaryota</taxon>
        <taxon>Fungi</taxon>
        <taxon>Dikarya</taxon>
        <taxon>Ascomycota</taxon>
        <taxon>Pezizomycotina</taxon>
        <taxon>Sordariomycetes</taxon>
        <taxon>Xylariomycetidae</taxon>
        <taxon>Xylariales</taxon>
        <taxon>Diatrypaceae</taxon>
        <taxon>Diatrype</taxon>
    </lineage>
</organism>
<feature type="signal peptide" evidence="1">
    <location>
        <begin position="1"/>
        <end position="19"/>
    </location>
</feature>
<evidence type="ECO:0000313" key="2">
    <source>
        <dbReference type="EMBL" id="KAK7744744.1"/>
    </source>
</evidence>
<protein>
    <submittedName>
        <fullName evidence="2">Uncharacterized protein</fullName>
    </submittedName>
</protein>
<keyword evidence="3" id="KW-1185">Reference proteome</keyword>
<evidence type="ECO:0000313" key="3">
    <source>
        <dbReference type="Proteomes" id="UP001320420"/>
    </source>
</evidence>
<accession>A0AAN9UAM1</accession>
<reference evidence="2 3" key="1">
    <citation type="submission" date="2024-02" db="EMBL/GenBank/DDBJ databases">
        <title>De novo assembly and annotation of 12 fungi associated with fruit tree decline syndrome in Ontario, Canada.</title>
        <authorList>
            <person name="Sulman M."/>
            <person name="Ellouze W."/>
            <person name="Ilyukhin E."/>
        </authorList>
    </citation>
    <scope>NUCLEOTIDE SEQUENCE [LARGE SCALE GENOMIC DNA]</scope>
    <source>
        <strain evidence="2 3">M11/M66-122</strain>
    </source>
</reference>
<sequence>MKFSIVSCLLLGTLPSGLALPNDWNTTRVVEKEAAAPTWQNEPILHKRDEEWTMVLYNEHKNGGQCGGTSTPVSGNGGVCRNIVGKYCADLKVAVSTGIASCTFNFVKNGDCNSGTIESEQTVQAGKDSNGVDLSGDVQFVSVGCNSG</sequence>
<evidence type="ECO:0000256" key="1">
    <source>
        <dbReference type="SAM" id="SignalP"/>
    </source>
</evidence>
<feature type="chain" id="PRO_5042823874" evidence="1">
    <location>
        <begin position="20"/>
        <end position="148"/>
    </location>
</feature>
<proteinExistence type="predicted"/>
<dbReference type="AlphaFoldDB" id="A0AAN9UAM1"/>
<dbReference type="EMBL" id="JAKJXP020000116">
    <property type="protein sequence ID" value="KAK7744744.1"/>
    <property type="molecule type" value="Genomic_DNA"/>
</dbReference>
<dbReference type="Proteomes" id="UP001320420">
    <property type="component" value="Unassembled WGS sequence"/>
</dbReference>
<keyword evidence="1" id="KW-0732">Signal</keyword>
<gene>
    <name evidence="2" type="ORF">SLS62_010046</name>
</gene>
<comment type="caution">
    <text evidence="2">The sequence shown here is derived from an EMBL/GenBank/DDBJ whole genome shotgun (WGS) entry which is preliminary data.</text>
</comment>